<name>A0A8T9C7V9_9HELO</name>
<feature type="region of interest" description="Disordered" evidence="1">
    <location>
        <begin position="1"/>
        <end position="33"/>
    </location>
</feature>
<comment type="caution">
    <text evidence="2">The sequence shown here is derived from an EMBL/GenBank/DDBJ whole genome shotgun (WGS) entry which is preliminary data.</text>
</comment>
<sequence>MFDIPEAKRVRRSDLYSRSQSPSPPPSELDSELEAQLQARLASLYDSAYDTSILAPASQPTRPPNGNLQPNAEDAQDEEEPPEFEFRLFSAGENDTAEPQKIILELDEEEGGDGGFVVPNRNPKYYFAEKAVGEEQWRFEAAALTGDEVLGLSKRRAWGLEVPWRVKVLKVVGSPKSASAGAETGQVVLVEVGRESKRKRPGKKRRVILRQRKKKSDEVLEKRRKEQELKDETEREKKTRRNREKKVKQRLKEKAKKAEDSPQSATGVDAANDVVAVAGGEGSEMTN</sequence>
<dbReference type="EMBL" id="QGMK01000414">
    <property type="protein sequence ID" value="TVY81849.1"/>
    <property type="molecule type" value="Genomic_DNA"/>
</dbReference>
<keyword evidence="3" id="KW-1185">Reference proteome</keyword>
<organism evidence="2 3">
    <name type="scientific">Lachnellula suecica</name>
    <dbReference type="NCBI Taxonomy" id="602035"/>
    <lineage>
        <taxon>Eukaryota</taxon>
        <taxon>Fungi</taxon>
        <taxon>Dikarya</taxon>
        <taxon>Ascomycota</taxon>
        <taxon>Pezizomycotina</taxon>
        <taxon>Leotiomycetes</taxon>
        <taxon>Helotiales</taxon>
        <taxon>Lachnaceae</taxon>
        <taxon>Lachnellula</taxon>
    </lineage>
</organism>
<feature type="region of interest" description="Disordered" evidence="1">
    <location>
        <begin position="194"/>
        <end position="287"/>
    </location>
</feature>
<accession>A0A8T9C7V9</accession>
<feature type="compositionally biased region" description="Basic and acidic residues" evidence="1">
    <location>
        <begin position="250"/>
        <end position="260"/>
    </location>
</feature>
<feature type="compositionally biased region" description="Basic residues" evidence="1">
    <location>
        <begin position="196"/>
        <end position="214"/>
    </location>
</feature>
<feature type="compositionally biased region" description="Low complexity" evidence="1">
    <location>
        <begin position="267"/>
        <end position="278"/>
    </location>
</feature>
<evidence type="ECO:0000313" key="3">
    <source>
        <dbReference type="Proteomes" id="UP000469558"/>
    </source>
</evidence>
<evidence type="ECO:0000313" key="2">
    <source>
        <dbReference type="EMBL" id="TVY81849.1"/>
    </source>
</evidence>
<feature type="compositionally biased region" description="Basic residues" evidence="1">
    <location>
        <begin position="238"/>
        <end position="249"/>
    </location>
</feature>
<protein>
    <submittedName>
        <fullName evidence="2">Uncharacterized protein</fullName>
    </submittedName>
</protein>
<feature type="compositionally biased region" description="Polar residues" evidence="1">
    <location>
        <begin position="58"/>
        <end position="70"/>
    </location>
</feature>
<feature type="compositionally biased region" description="Basic and acidic residues" evidence="1">
    <location>
        <begin position="215"/>
        <end position="237"/>
    </location>
</feature>
<evidence type="ECO:0000256" key="1">
    <source>
        <dbReference type="SAM" id="MobiDB-lite"/>
    </source>
</evidence>
<dbReference type="Proteomes" id="UP000469558">
    <property type="component" value="Unassembled WGS sequence"/>
</dbReference>
<dbReference type="OrthoDB" id="5425061at2759"/>
<feature type="region of interest" description="Disordered" evidence="1">
    <location>
        <begin position="52"/>
        <end position="95"/>
    </location>
</feature>
<feature type="compositionally biased region" description="Acidic residues" evidence="1">
    <location>
        <begin position="74"/>
        <end position="83"/>
    </location>
</feature>
<proteinExistence type="predicted"/>
<reference evidence="2 3" key="1">
    <citation type="submission" date="2018-05" db="EMBL/GenBank/DDBJ databases">
        <title>Genome sequencing and assembly of the regulated plant pathogen Lachnellula willkommii and related sister species for the development of diagnostic species identification markers.</title>
        <authorList>
            <person name="Giroux E."/>
            <person name="Bilodeau G."/>
        </authorList>
    </citation>
    <scope>NUCLEOTIDE SEQUENCE [LARGE SCALE GENOMIC DNA]</scope>
    <source>
        <strain evidence="2 3">CBS 268.59</strain>
    </source>
</reference>
<dbReference type="InterPro" id="IPR018555">
    <property type="entry name" value="C630.06c-like"/>
</dbReference>
<dbReference type="AlphaFoldDB" id="A0A8T9C7V9"/>
<dbReference type="Pfam" id="PF09428">
    <property type="entry name" value="DUF2011"/>
    <property type="match status" value="1"/>
</dbReference>
<feature type="compositionally biased region" description="Basic and acidic residues" evidence="1">
    <location>
        <begin position="1"/>
        <end position="15"/>
    </location>
</feature>
<gene>
    <name evidence="2" type="ORF">LSUE1_G004873</name>
</gene>